<proteinExistence type="predicted"/>
<feature type="non-terminal residue" evidence="1">
    <location>
        <position position="1"/>
    </location>
</feature>
<sequence length="47" mass="5490">ADVIDRIPYFIEDVYNSKRLHSSIGYLPPEEFEDIFIKNKSCDLVVT</sequence>
<dbReference type="AlphaFoldDB" id="X1BYD2"/>
<gene>
    <name evidence="1" type="ORF">S01H4_30193</name>
</gene>
<evidence type="ECO:0008006" key="2">
    <source>
        <dbReference type="Google" id="ProtNLM"/>
    </source>
</evidence>
<comment type="caution">
    <text evidence="1">The sequence shown here is derived from an EMBL/GenBank/DDBJ whole genome shotgun (WGS) entry which is preliminary data.</text>
</comment>
<dbReference type="EMBL" id="BART01015564">
    <property type="protein sequence ID" value="GAG86132.1"/>
    <property type="molecule type" value="Genomic_DNA"/>
</dbReference>
<evidence type="ECO:0000313" key="1">
    <source>
        <dbReference type="EMBL" id="GAG86132.1"/>
    </source>
</evidence>
<organism evidence="1">
    <name type="scientific">marine sediment metagenome</name>
    <dbReference type="NCBI Taxonomy" id="412755"/>
    <lineage>
        <taxon>unclassified sequences</taxon>
        <taxon>metagenomes</taxon>
        <taxon>ecological metagenomes</taxon>
    </lineage>
</organism>
<protein>
    <recommendedName>
        <fullName evidence="2">Integrase catalytic domain-containing protein</fullName>
    </recommendedName>
</protein>
<name>X1BYD2_9ZZZZ</name>
<accession>X1BYD2</accession>
<reference evidence="1" key="1">
    <citation type="journal article" date="2014" name="Front. Microbiol.">
        <title>High frequency of phylogenetically diverse reductive dehalogenase-homologous genes in deep subseafloor sedimentary metagenomes.</title>
        <authorList>
            <person name="Kawai M."/>
            <person name="Futagami T."/>
            <person name="Toyoda A."/>
            <person name="Takaki Y."/>
            <person name="Nishi S."/>
            <person name="Hori S."/>
            <person name="Arai W."/>
            <person name="Tsubouchi T."/>
            <person name="Morono Y."/>
            <person name="Uchiyama I."/>
            <person name="Ito T."/>
            <person name="Fujiyama A."/>
            <person name="Inagaki F."/>
            <person name="Takami H."/>
        </authorList>
    </citation>
    <scope>NUCLEOTIDE SEQUENCE</scope>
    <source>
        <strain evidence="1">Expedition CK06-06</strain>
    </source>
</reference>